<dbReference type="EMBL" id="JAGTXO010000001">
    <property type="protein sequence ID" value="KAG8470192.1"/>
    <property type="molecule type" value="Genomic_DNA"/>
</dbReference>
<evidence type="ECO:0000256" key="1">
    <source>
        <dbReference type="SAM" id="MobiDB-lite"/>
    </source>
</evidence>
<comment type="caution">
    <text evidence="3">The sequence shown here is derived from an EMBL/GenBank/DDBJ whole genome shotgun (WGS) entry which is preliminary data.</text>
</comment>
<protein>
    <recommendedName>
        <fullName evidence="2">SUF system FeS cluster assembly SufBD core domain-containing protein</fullName>
    </recommendedName>
</protein>
<reference evidence="3" key="1">
    <citation type="submission" date="2021-05" db="EMBL/GenBank/DDBJ databases">
        <title>The genome of the haptophyte Pavlova lutheri (Diacronema luteri, Pavlovales) - a model for lipid biosynthesis in eukaryotic algae.</title>
        <authorList>
            <person name="Hulatt C.J."/>
            <person name="Posewitz M.C."/>
        </authorList>
    </citation>
    <scope>NUCLEOTIDE SEQUENCE</scope>
    <source>
        <strain evidence="3">NIVA-4/92</strain>
    </source>
</reference>
<dbReference type="GO" id="GO:0016226">
    <property type="term" value="P:iron-sulfur cluster assembly"/>
    <property type="evidence" value="ECO:0007669"/>
    <property type="project" value="InterPro"/>
</dbReference>
<evidence type="ECO:0000313" key="3">
    <source>
        <dbReference type="EMBL" id="KAG8470192.1"/>
    </source>
</evidence>
<dbReference type="PANTHER" id="PTHR43575">
    <property type="entry name" value="PROTEIN ABCI7, CHLOROPLASTIC"/>
    <property type="match status" value="1"/>
</dbReference>
<dbReference type="OMA" id="AEMDNKP"/>
<dbReference type="PANTHER" id="PTHR43575:SF1">
    <property type="entry name" value="PROTEIN ABCI7, CHLOROPLASTIC"/>
    <property type="match status" value="1"/>
</dbReference>
<dbReference type="InterPro" id="IPR000825">
    <property type="entry name" value="SUF_FeS_clus_asmbl_SufBD_core"/>
</dbReference>
<dbReference type="Proteomes" id="UP000751190">
    <property type="component" value="Unassembled WGS sequence"/>
</dbReference>
<dbReference type="Pfam" id="PF01458">
    <property type="entry name" value="SUFBD_core"/>
    <property type="match status" value="1"/>
</dbReference>
<feature type="domain" description="SUF system FeS cluster assembly SufBD core" evidence="2">
    <location>
        <begin position="249"/>
        <end position="493"/>
    </location>
</feature>
<evidence type="ECO:0000313" key="4">
    <source>
        <dbReference type="Proteomes" id="UP000751190"/>
    </source>
</evidence>
<evidence type="ECO:0000259" key="2">
    <source>
        <dbReference type="Pfam" id="PF01458"/>
    </source>
</evidence>
<dbReference type="AlphaFoldDB" id="A0A8J5XX86"/>
<dbReference type="OrthoDB" id="2510at2759"/>
<organism evidence="3 4">
    <name type="scientific">Diacronema lutheri</name>
    <name type="common">Unicellular marine alga</name>
    <name type="synonym">Monochrysis lutheri</name>
    <dbReference type="NCBI Taxonomy" id="2081491"/>
    <lineage>
        <taxon>Eukaryota</taxon>
        <taxon>Haptista</taxon>
        <taxon>Haptophyta</taxon>
        <taxon>Pavlovophyceae</taxon>
        <taxon>Pavlovales</taxon>
        <taxon>Pavlovaceae</taxon>
        <taxon>Diacronema</taxon>
    </lineage>
</organism>
<proteinExistence type="predicted"/>
<dbReference type="InterPro" id="IPR037284">
    <property type="entry name" value="SUF_FeS_clus_asmbl_SufBD_sf"/>
</dbReference>
<sequence>MLSSRAPAARAADAPGGLGATDGGAVAEWRPNDIVVAEAAPGAAPASILPAQWFDGLLAAVPPLAPPAADALDAFRAAGAAEVRALVDAGGLPVSKSEAWRHVGVRELYARTFALVDGAAPVPLPAVLPDAYVADGAGAVAVFVDGAFCAALSRVSGLPGGVYVGGLADLDAPRREQLLAKLAVRIEGANANTLGVSDASVAGGLGGAPFCALNAAAAVDVAAMVIPAGVALADTEPIHLVFVSSASAPVSHPRYLLDGGAGSAITLVTSHVDACELAGAAEGAEGTGAAGASRALTNAVGQLLLSDGALVRHTLVAERGPLSSHVENVEVTCAAGARYELTTLQGPAFLCRINVGATLAGEGAQAHARGLMLTGGESSSALDLHTAIRHLTAGCESSQLQKNLLAQKGRAVFRGLIRANGLAKQTVAHQLCRSMLLSDGAKLDVAPCLEIIADDVECTHGATVAELDEEKVFYFRARGISAEAARYALVKGFALEVIDKVPYSGTKRRMAALALRLIPRKRREAIDTSNWSSI</sequence>
<feature type="compositionally biased region" description="Low complexity" evidence="1">
    <location>
        <begin position="1"/>
        <end position="15"/>
    </location>
</feature>
<gene>
    <name evidence="3" type="ORF">KFE25_008613</name>
</gene>
<dbReference type="SUPFAM" id="SSF101960">
    <property type="entry name" value="Stabilizer of iron transporter SufD"/>
    <property type="match status" value="1"/>
</dbReference>
<keyword evidence="4" id="KW-1185">Reference proteome</keyword>
<dbReference type="InterPro" id="IPR055346">
    <property type="entry name" value="Fe-S_cluster_assembly_SufBD"/>
</dbReference>
<name>A0A8J5XX86_DIALT</name>
<accession>A0A8J5XX86</accession>
<feature type="region of interest" description="Disordered" evidence="1">
    <location>
        <begin position="1"/>
        <end position="23"/>
    </location>
</feature>